<accession>A0A6M3LIG1</accession>
<sequence>MKEIPKTRTDKMGRLNNQVVELVDKSDLTPLEAIVVLRMVANRLEQLFDVSTRGGK</sequence>
<evidence type="ECO:0000313" key="1">
    <source>
        <dbReference type="EMBL" id="QJA94273.1"/>
    </source>
</evidence>
<reference evidence="1" key="1">
    <citation type="submission" date="2020-03" db="EMBL/GenBank/DDBJ databases">
        <title>The deep terrestrial virosphere.</title>
        <authorList>
            <person name="Holmfeldt K."/>
            <person name="Nilsson E."/>
            <person name="Simone D."/>
            <person name="Lopez-Fernandez M."/>
            <person name="Wu X."/>
            <person name="de Brujin I."/>
            <person name="Lundin D."/>
            <person name="Andersson A."/>
            <person name="Bertilsson S."/>
            <person name="Dopson M."/>
        </authorList>
    </citation>
    <scope>NUCLEOTIDE SEQUENCE</scope>
    <source>
        <strain evidence="1">MM415B03905</strain>
    </source>
</reference>
<name>A0A6M3LIG1_9ZZZZ</name>
<gene>
    <name evidence="1" type="ORF">MM415B03905_0002</name>
</gene>
<dbReference type="AlphaFoldDB" id="A0A6M3LIG1"/>
<organism evidence="1">
    <name type="scientific">viral metagenome</name>
    <dbReference type="NCBI Taxonomy" id="1070528"/>
    <lineage>
        <taxon>unclassified sequences</taxon>
        <taxon>metagenomes</taxon>
        <taxon>organismal metagenomes</taxon>
    </lineage>
</organism>
<proteinExistence type="predicted"/>
<protein>
    <submittedName>
        <fullName evidence="1">Uncharacterized protein</fullName>
    </submittedName>
</protein>
<dbReference type="EMBL" id="MT143218">
    <property type="protein sequence ID" value="QJA94273.1"/>
    <property type="molecule type" value="Genomic_DNA"/>
</dbReference>